<dbReference type="AlphaFoldDB" id="A0A8H9P1U7"/>
<dbReference type="PANTHER" id="PTHR46401:SF2">
    <property type="entry name" value="GLYCOSYLTRANSFERASE WBBK-RELATED"/>
    <property type="match status" value="1"/>
</dbReference>
<keyword evidence="1 3" id="KW-0808">Transferase</keyword>
<dbReference type="KEGG" id="cfar:CI104_16445"/>
<dbReference type="GO" id="GO:0016757">
    <property type="term" value="F:glycosyltransferase activity"/>
    <property type="evidence" value="ECO:0007669"/>
    <property type="project" value="InterPro"/>
</dbReference>
<dbReference type="RefSeq" id="WP_084196544.1">
    <property type="nucleotide sequence ID" value="NZ_CABMNX010000001.1"/>
</dbReference>
<evidence type="ECO:0000256" key="1">
    <source>
        <dbReference type="ARBA" id="ARBA00022679"/>
    </source>
</evidence>
<protein>
    <submittedName>
        <fullName evidence="3">Glycosyltransferase family 4 protein</fullName>
    </submittedName>
</protein>
<evidence type="ECO:0000313" key="3">
    <source>
        <dbReference type="EMBL" id="HAT1589172.1"/>
    </source>
</evidence>
<proteinExistence type="predicted"/>
<accession>A0A8H9P1U7</accession>
<dbReference type="EMBL" id="DACSDU010000062">
    <property type="protein sequence ID" value="HAT1589172.1"/>
    <property type="molecule type" value="Genomic_DNA"/>
</dbReference>
<name>A0A8H9P1U7_9ENTR</name>
<dbReference type="InterPro" id="IPR001296">
    <property type="entry name" value="Glyco_trans_1"/>
</dbReference>
<dbReference type="Proteomes" id="UP000864563">
    <property type="component" value="Unassembled WGS sequence"/>
</dbReference>
<dbReference type="Pfam" id="PF00534">
    <property type="entry name" value="Glycos_transf_1"/>
    <property type="match status" value="1"/>
</dbReference>
<dbReference type="GO" id="GO:0009103">
    <property type="term" value="P:lipopolysaccharide biosynthetic process"/>
    <property type="evidence" value="ECO:0007669"/>
    <property type="project" value="TreeGrafter"/>
</dbReference>
<reference evidence="3" key="2">
    <citation type="submission" date="2020-11" db="EMBL/GenBank/DDBJ databases">
        <authorList>
            <consortium name="NCBI Pathogen Detection Project"/>
        </authorList>
    </citation>
    <scope>NUCLEOTIDE SEQUENCE</scope>
    <source>
        <strain evidence="3">YDC697-2</strain>
    </source>
</reference>
<dbReference type="PANTHER" id="PTHR46401">
    <property type="entry name" value="GLYCOSYLTRANSFERASE WBBK-RELATED"/>
    <property type="match status" value="1"/>
</dbReference>
<evidence type="ECO:0000259" key="2">
    <source>
        <dbReference type="Pfam" id="PF00534"/>
    </source>
</evidence>
<sequence>MKNIVLMTTKYNDNKKDAWLTNELAYSIRDSGHNMTVVVFSWMPNDPETSVSNIDGVQVVRLKLPKWIYKKNIINTALKIFAFPFMARSFIKKNVKECDLLIANTPCVTILGLSGLFKRRYNAYTYLVLWDFFPFYLKDLGLMRNKFNFKFFHFLEEWMYRSFDKIGCMTKGNEDFLKNNFKTIKKENIEILPLWAKTKKLKEIDRQAVRSKFNLPCDDVIIIYGGAMSVVQELENYLELAKKFQGGNVSFIMVGTGTEKEKLKEIAEKDEIKNLTFIDYVPRDEYEELVGSCDIGFISLSRKLTVPSFPSKSLDYFKVAIPILASLDPITDFGDILENRIGAGYSVVAGNLDELESKATLLINDSDLRENMGKAGRKYYEEFLTVENAKNIIMSKI</sequence>
<feature type="domain" description="Glycosyl transferase family 1" evidence="2">
    <location>
        <begin position="206"/>
        <end position="378"/>
    </location>
</feature>
<dbReference type="CDD" id="cd03794">
    <property type="entry name" value="GT4_WbuB-like"/>
    <property type="match status" value="1"/>
</dbReference>
<comment type="caution">
    <text evidence="3">The sequence shown here is derived from an EMBL/GenBank/DDBJ whole genome shotgun (WGS) entry which is preliminary data.</text>
</comment>
<dbReference type="GeneID" id="92972627"/>
<dbReference type="OrthoDB" id="9787293at2"/>
<dbReference type="Gene3D" id="3.40.50.2000">
    <property type="entry name" value="Glycogen Phosphorylase B"/>
    <property type="match status" value="2"/>
</dbReference>
<organism evidence="3">
    <name type="scientific">Citrobacter farmeri</name>
    <dbReference type="NCBI Taxonomy" id="67824"/>
    <lineage>
        <taxon>Bacteria</taxon>
        <taxon>Pseudomonadati</taxon>
        <taxon>Pseudomonadota</taxon>
        <taxon>Gammaproteobacteria</taxon>
        <taxon>Enterobacterales</taxon>
        <taxon>Enterobacteriaceae</taxon>
        <taxon>Citrobacter</taxon>
    </lineage>
</organism>
<reference evidence="3" key="1">
    <citation type="journal article" date="2018" name="Genome Biol.">
        <title>SKESA: strategic k-mer extension for scrupulous assemblies.</title>
        <authorList>
            <person name="Souvorov A."/>
            <person name="Agarwala R."/>
            <person name="Lipman D.J."/>
        </authorList>
    </citation>
    <scope>NUCLEOTIDE SEQUENCE</scope>
    <source>
        <strain evidence="3">YDC697-2</strain>
    </source>
</reference>
<gene>
    <name evidence="3" type="ORF">I8Y00_005594</name>
</gene>
<dbReference type="SUPFAM" id="SSF53756">
    <property type="entry name" value="UDP-Glycosyltransferase/glycogen phosphorylase"/>
    <property type="match status" value="1"/>
</dbReference>